<feature type="transmembrane region" description="Helical" evidence="1">
    <location>
        <begin position="95"/>
        <end position="111"/>
    </location>
</feature>
<accession>A0A4U3KVV3</accession>
<keyword evidence="1" id="KW-0472">Membrane</keyword>
<dbReference type="EMBL" id="SZQL01000014">
    <property type="protein sequence ID" value="TKK66725.1"/>
    <property type="molecule type" value="Genomic_DNA"/>
</dbReference>
<gene>
    <name evidence="2" type="ORF">FC093_16965</name>
</gene>
<dbReference type="AlphaFoldDB" id="A0A4U3KVV3"/>
<dbReference type="Proteomes" id="UP000305848">
    <property type="component" value="Unassembled WGS sequence"/>
</dbReference>
<evidence type="ECO:0000313" key="3">
    <source>
        <dbReference type="Proteomes" id="UP000305848"/>
    </source>
</evidence>
<organism evidence="2 3">
    <name type="scientific">Ilyomonas limi</name>
    <dbReference type="NCBI Taxonomy" id="2575867"/>
    <lineage>
        <taxon>Bacteria</taxon>
        <taxon>Pseudomonadati</taxon>
        <taxon>Bacteroidota</taxon>
        <taxon>Chitinophagia</taxon>
        <taxon>Chitinophagales</taxon>
        <taxon>Chitinophagaceae</taxon>
        <taxon>Ilyomonas</taxon>
    </lineage>
</organism>
<protein>
    <submittedName>
        <fullName evidence="2">Uncharacterized protein</fullName>
    </submittedName>
</protein>
<keyword evidence="1" id="KW-0812">Transmembrane</keyword>
<evidence type="ECO:0000313" key="2">
    <source>
        <dbReference type="EMBL" id="TKK66725.1"/>
    </source>
</evidence>
<dbReference type="RefSeq" id="WP_137262998.1">
    <property type="nucleotide sequence ID" value="NZ_SZQL01000014.1"/>
</dbReference>
<comment type="caution">
    <text evidence="2">The sequence shown here is derived from an EMBL/GenBank/DDBJ whole genome shotgun (WGS) entry which is preliminary data.</text>
</comment>
<keyword evidence="3" id="KW-1185">Reference proteome</keyword>
<proteinExistence type="predicted"/>
<sequence length="171" mass="19184">MSIKLKEDETILAQCMIQGLTTLLTSDQLIIITETKEDSYPLKDILAIDVYEDTQSYNEQVRKESRRKQIAPMLFGMLYCASLGIAVAFATKTPAVAFFFLPLGIIAGWLYPKSSLSDVIKESLLTIISRDGETVQYQFANVSTNEYRVKSFADKVFGVVTKKTPMTSFLN</sequence>
<name>A0A4U3KVV3_9BACT</name>
<feature type="transmembrane region" description="Helical" evidence="1">
    <location>
        <begin position="70"/>
        <end position="89"/>
    </location>
</feature>
<keyword evidence="1" id="KW-1133">Transmembrane helix</keyword>
<reference evidence="2 3" key="1">
    <citation type="submission" date="2019-05" db="EMBL/GenBank/DDBJ databases">
        <title>Panacibacter sp. strain 17mud1-8 Genome sequencing and assembly.</title>
        <authorList>
            <person name="Chhetri G."/>
        </authorList>
    </citation>
    <scope>NUCLEOTIDE SEQUENCE [LARGE SCALE GENOMIC DNA]</scope>
    <source>
        <strain evidence="2 3">17mud1-8</strain>
    </source>
</reference>
<evidence type="ECO:0000256" key="1">
    <source>
        <dbReference type="SAM" id="Phobius"/>
    </source>
</evidence>